<accession>A0A7C9DSQ4</accession>
<sequence length="106" mass="11901">MQDVFSGVKCAACIGLNARIRHDGLIRAKHIRRGVSDISSALVKRHYNLELQPVFPDHLHELGIAVPVICERSIFLDQSPPGIYHDSFYAGTLQCHQTSIHRSWLA</sequence>
<name>A0A7C9DSQ4_OPUST</name>
<dbReference type="EMBL" id="GISG01149333">
    <property type="protein sequence ID" value="MBA4647145.1"/>
    <property type="molecule type" value="Transcribed_RNA"/>
</dbReference>
<reference evidence="1" key="1">
    <citation type="journal article" date="2013" name="J. Plant Res.">
        <title>Effect of fungi and light on seed germination of three Opuntia species from semiarid lands of central Mexico.</title>
        <authorList>
            <person name="Delgado-Sanchez P."/>
            <person name="Jimenez-Bremont J.F."/>
            <person name="Guerrero-Gonzalez Mde L."/>
            <person name="Flores J."/>
        </authorList>
    </citation>
    <scope>NUCLEOTIDE SEQUENCE</scope>
    <source>
        <tissue evidence="1">Cladode</tissue>
    </source>
</reference>
<organism evidence="1">
    <name type="scientific">Opuntia streptacantha</name>
    <name type="common">Prickly pear cactus</name>
    <name type="synonym">Opuntia cardona</name>
    <dbReference type="NCBI Taxonomy" id="393608"/>
    <lineage>
        <taxon>Eukaryota</taxon>
        <taxon>Viridiplantae</taxon>
        <taxon>Streptophyta</taxon>
        <taxon>Embryophyta</taxon>
        <taxon>Tracheophyta</taxon>
        <taxon>Spermatophyta</taxon>
        <taxon>Magnoliopsida</taxon>
        <taxon>eudicotyledons</taxon>
        <taxon>Gunneridae</taxon>
        <taxon>Pentapetalae</taxon>
        <taxon>Caryophyllales</taxon>
        <taxon>Cactineae</taxon>
        <taxon>Cactaceae</taxon>
        <taxon>Opuntioideae</taxon>
        <taxon>Opuntia</taxon>
    </lineage>
</organism>
<dbReference type="AlphaFoldDB" id="A0A7C9DSQ4"/>
<reference evidence="1" key="2">
    <citation type="submission" date="2020-07" db="EMBL/GenBank/DDBJ databases">
        <authorList>
            <person name="Vera ALvarez R."/>
            <person name="Arias-Moreno D.M."/>
            <person name="Jimenez-Jacinto V."/>
            <person name="Jimenez-Bremont J.F."/>
            <person name="Swaminathan K."/>
            <person name="Moose S.P."/>
            <person name="Guerrero-Gonzalez M.L."/>
            <person name="Marino-Ramirez L."/>
            <person name="Landsman D."/>
            <person name="Rodriguez-Kessler M."/>
            <person name="Delgado-Sanchez P."/>
        </authorList>
    </citation>
    <scope>NUCLEOTIDE SEQUENCE</scope>
    <source>
        <tissue evidence="1">Cladode</tissue>
    </source>
</reference>
<evidence type="ECO:0000313" key="1">
    <source>
        <dbReference type="EMBL" id="MBA4647145.1"/>
    </source>
</evidence>
<proteinExistence type="predicted"/>
<protein>
    <submittedName>
        <fullName evidence="1">Uncharacterized protein</fullName>
    </submittedName>
</protein>